<proteinExistence type="predicted"/>
<accession>A0A2A2JEV7</accession>
<dbReference type="AlphaFoldDB" id="A0A2A2JEV7"/>
<sequence length="84" mass="9439">MTSLTAVIAMFTVFLMVVFLQMSEAVPIRPDSDATSIVESQGPVEWYQVVEVPVPYSPVVQRSLRSSLARERNAFPYYKGLGRK</sequence>
<keyword evidence="1" id="KW-0732">Signal</keyword>
<evidence type="ECO:0000313" key="3">
    <source>
        <dbReference type="Proteomes" id="UP000218231"/>
    </source>
</evidence>
<dbReference type="Proteomes" id="UP000218231">
    <property type="component" value="Unassembled WGS sequence"/>
</dbReference>
<dbReference type="EMBL" id="LIAE01010480">
    <property type="protein sequence ID" value="PAV60164.1"/>
    <property type="molecule type" value="Genomic_DNA"/>
</dbReference>
<evidence type="ECO:0000256" key="1">
    <source>
        <dbReference type="SAM" id="SignalP"/>
    </source>
</evidence>
<feature type="signal peptide" evidence="1">
    <location>
        <begin position="1"/>
        <end position="25"/>
    </location>
</feature>
<protein>
    <submittedName>
        <fullName evidence="2">Uncharacterized protein</fullName>
    </submittedName>
</protein>
<reference evidence="2 3" key="1">
    <citation type="journal article" date="2017" name="Curr. Biol.">
        <title>Genome architecture and evolution of a unichromosomal asexual nematode.</title>
        <authorList>
            <person name="Fradin H."/>
            <person name="Zegar C."/>
            <person name="Gutwein M."/>
            <person name="Lucas J."/>
            <person name="Kovtun M."/>
            <person name="Corcoran D."/>
            <person name="Baugh L.R."/>
            <person name="Kiontke K."/>
            <person name="Gunsalus K."/>
            <person name="Fitch D.H."/>
            <person name="Piano F."/>
        </authorList>
    </citation>
    <scope>NUCLEOTIDE SEQUENCE [LARGE SCALE GENOMIC DNA]</scope>
    <source>
        <strain evidence="2">PF1309</strain>
    </source>
</reference>
<comment type="caution">
    <text evidence="2">The sequence shown here is derived from an EMBL/GenBank/DDBJ whole genome shotgun (WGS) entry which is preliminary data.</text>
</comment>
<keyword evidence="3" id="KW-1185">Reference proteome</keyword>
<name>A0A2A2JEV7_9BILA</name>
<evidence type="ECO:0000313" key="2">
    <source>
        <dbReference type="EMBL" id="PAV60164.1"/>
    </source>
</evidence>
<feature type="chain" id="PRO_5012019460" evidence="1">
    <location>
        <begin position="26"/>
        <end position="84"/>
    </location>
</feature>
<organism evidence="2 3">
    <name type="scientific">Diploscapter pachys</name>
    <dbReference type="NCBI Taxonomy" id="2018661"/>
    <lineage>
        <taxon>Eukaryota</taxon>
        <taxon>Metazoa</taxon>
        <taxon>Ecdysozoa</taxon>
        <taxon>Nematoda</taxon>
        <taxon>Chromadorea</taxon>
        <taxon>Rhabditida</taxon>
        <taxon>Rhabditina</taxon>
        <taxon>Rhabditomorpha</taxon>
        <taxon>Rhabditoidea</taxon>
        <taxon>Rhabditidae</taxon>
        <taxon>Diploscapter</taxon>
    </lineage>
</organism>
<gene>
    <name evidence="2" type="ORF">WR25_18509</name>
</gene>